<sequence>MTGKYKVHLESSSGFYPCGISNPHLTSGDPDEVTCHLCHTRAVWKADPENQRLLAEGNAFLEWYNTPD</sequence>
<dbReference type="EMBL" id="SOHE01000085">
    <property type="protein sequence ID" value="TFD45383.1"/>
    <property type="molecule type" value="Genomic_DNA"/>
</dbReference>
<dbReference type="Proteomes" id="UP000297447">
    <property type="component" value="Unassembled WGS sequence"/>
</dbReference>
<accession>A0A4R8ZTY9</accession>
<protein>
    <submittedName>
        <fullName evidence="1">Uncharacterized protein</fullName>
    </submittedName>
</protein>
<evidence type="ECO:0000313" key="2">
    <source>
        <dbReference type="Proteomes" id="UP000297447"/>
    </source>
</evidence>
<dbReference type="AlphaFoldDB" id="A0A4R8ZTY9"/>
<comment type="caution">
    <text evidence="1">The sequence shown here is derived from an EMBL/GenBank/DDBJ whole genome shotgun (WGS) entry which is preliminary data.</text>
</comment>
<reference evidence="1 2" key="1">
    <citation type="submission" date="2019-03" db="EMBL/GenBank/DDBJ databases">
        <title>Genomics of glacier-inhabiting Cryobacterium strains.</title>
        <authorList>
            <person name="Liu Q."/>
            <person name="Xin Y.-H."/>
        </authorList>
    </citation>
    <scope>NUCLEOTIDE SEQUENCE [LARGE SCALE GENOMIC DNA]</scope>
    <source>
        <strain evidence="1 2">Hh14</strain>
    </source>
</reference>
<proteinExistence type="predicted"/>
<gene>
    <name evidence="1" type="ORF">E3T55_18785</name>
</gene>
<name>A0A4R8ZTY9_9MICO</name>
<dbReference type="RefSeq" id="WP_134521069.1">
    <property type="nucleotide sequence ID" value="NZ_SOHE01000085.1"/>
</dbReference>
<dbReference type="OrthoDB" id="5119697at2"/>
<organism evidence="1 2">
    <name type="scientific">Cryobacterium frigoriphilum</name>
    <dbReference type="NCBI Taxonomy" id="1259150"/>
    <lineage>
        <taxon>Bacteria</taxon>
        <taxon>Bacillati</taxon>
        <taxon>Actinomycetota</taxon>
        <taxon>Actinomycetes</taxon>
        <taxon>Micrococcales</taxon>
        <taxon>Microbacteriaceae</taxon>
        <taxon>Cryobacterium</taxon>
    </lineage>
</organism>
<keyword evidence="2" id="KW-1185">Reference proteome</keyword>
<evidence type="ECO:0000313" key="1">
    <source>
        <dbReference type="EMBL" id="TFD45383.1"/>
    </source>
</evidence>